<accession>A0A8E5HKH1</accession>
<dbReference type="EMBL" id="CP072753">
    <property type="protein sequence ID" value="QUC16973.1"/>
    <property type="molecule type" value="Genomic_DNA"/>
</dbReference>
<dbReference type="GeneID" id="66061992"/>
<dbReference type="RefSeq" id="XP_042994646.1">
    <property type="nucleotide sequence ID" value="XM_043138712.1"/>
</dbReference>
<reference evidence="1" key="1">
    <citation type="submission" date="2020-03" db="EMBL/GenBank/DDBJ databases">
        <title>A mixture of massive structural variations and highly conserved coding sequences in Ustilaginoidea virens genome.</title>
        <authorList>
            <person name="Zhang K."/>
            <person name="Zhao Z."/>
            <person name="Zhang Z."/>
            <person name="Li Y."/>
            <person name="Hsiang T."/>
            <person name="Sun W."/>
        </authorList>
    </citation>
    <scope>NUCLEOTIDE SEQUENCE</scope>
    <source>
        <strain evidence="1">UV-8b</strain>
    </source>
</reference>
<keyword evidence="2" id="KW-1185">Reference proteome</keyword>
<dbReference type="Proteomes" id="UP000027002">
    <property type="component" value="Chromosome 1"/>
</dbReference>
<dbReference type="KEGG" id="uvi:66061992"/>
<name>A0A8E5HKH1_USTVR</name>
<evidence type="ECO:0000313" key="1">
    <source>
        <dbReference type="EMBL" id="QUC16973.1"/>
    </source>
</evidence>
<organism evidence="1 2">
    <name type="scientific">Ustilaginoidea virens</name>
    <name type="common">Rice false smut fungus</name>
    <name type="synonym">Villosiclava virens</name>
    <dbReference type="NCBI Taxonomy" id="1159556"/>
    <lineage>
        <taxon>Eukaryota</taxon>
        <taxon>Fungi</taxon>
        <taxon>Dikarya</taxon>
        <taxon>Ascomycota</taxon>
        <taxon>Pezizomycotina</taxon>
        <taxon>Sordariomycetes</taxon>
        <taxon>Hypocreomycetidae</taxon>
        <taxon>Hypocreales</taxon>
        <taxon>Clavicipitaceae</taxon>
        <taxon>Ustilaginoidea</taxon>
    </lineage>
</organism>
<sequence length="120" mass="13662">MDPPRFPTCHVHVWREWELELACLFVCLQPPGGGVLRRPRRLLRSAFKPRPSTADRDLLEGISAGLRAVARHIRLSSDGLMQQQQQHGERWSADGHAEYPTRVPFRVRKNRAGRDGCDVG</sequence>
<evidence type="ECO:0000313" key="2">
    <source>
        <dbReference type="Proteomes" id="UP000027002"/>
    </source>
</evidence>
<gene>
    <name evidence="1" type="ORF">UV8b_01214</name>
</gene>
<protein>
    <submittedName>
        <fullName evidence="1">Uncharacterized protein</fullName>
    </submittedName>
</protein>
<dbReference type="AlphaFoldDB" id="A0A8E5HKH1"/>
<proteinExistence type="predicted"/>